<name>A0A7S4Q8H6_9DINO</name>
<proteinExistence type="predicted"/>
<dbReference type="Pfam" id="PF00520">
    <property type="entry name" value="Ion_trans"/>
    <property type="match status" value="1"/>
</dbReference>
<accession>A0A7S4Q8H6</accession>
<feature type="coiled-coil region" evidence="12">
    <location>
        <begin position="612"/>
        <end position="639"/>
    </location>
</feature>
<sequence>MMAASKRPVLAGGQSPYMPMTEDNPARAVSLKDRYHSNKSPWYCIPLLPPEHFDFDMLVLRTVYHRMEEFNLYSKEHKGVHIAVFRRSMRRMQDMFRGEIEFDFNAFGAHRNATYLQWNDIRLATADRLPKVRMNFAERVSMVLDGNTNSMLGMIWCVFIFTAILYSITLIAVPTKFDFCTEGFHDEGCKVETIVLNVIFSIDYGGRLLVSPWCRHGIVSTQWLIDHVVVDPQDPNAPAPTQAHPLQRLGFFVAVPMHIVDALTIVPFWLNLLAGASHIQLGFLRSMRLLRLFRVMKFGKFSRTLLVLGDTFRKSAQSICVLVLYIAMVSLMAGALIYRYEKELQTDEEAFASVPSSVWWVATRMVSMHHSLFMASGIPQAAVSTAIVACMGMFKGVIFVLPIGQITTAFKDSWAAQQTQDSLRAQIEKESQVPVGFEWVQDPLSPVARIEVFKYGEDGAEVNIDAHGSLPLPLFWDKKTECFIWVRIHSHQLADHFCGSSFPEMNFHIIWEPGEFTKTRDMQPHGTLSLRLMEGNHFPDMGCSWACTIEVPVRLYGPTSVSVHKTGGSEGCNSRPTWENSEKATFNIDWVDAARQTRASPASSAVNEPNDLRRVAAMLEEQGQRIQELQQELREARASGLTKM</sequence>
<dbReference type="Gene3D" id="1.10.287.70">
    <property type="match status" value="1"/>
</dbReference>
<keyword evidence="3" id="KW-0633">Potassium transport</keyword>
<dbReference type="SUPFAM" id="SSF81324">
    <property type="entry name" value="Voltage-gated potassium channels"/>
    <property type="match status" value="1"/>
</dbReference>
<organism evidence="15">
    <name type="scientific">Alexandrium monilatum</name>
    <dbReference type="NCBI Taxonomy" id="311494"/>
    <lineage>
        <taxon>Eukaryota</taxon>
        <taxon>Sar</taxon>
        <taxon>Alveolata</taxon>
        <taxon>Dinophyceae</taxon>
        <taxon>Gonyaulacales</taxon>
        <taxon>Pyrocystaceae</taxon>
        <taxon>Alexandrium</taxon>
    </lineage>
</organism>
<dbReference type="PANTHER" id="PTHR11537:SF254">
    <property type="entry name" value="POTASSIUM VOLTAGE-GATED CHANNEL PROTEIN SHAB"/>
    <property type="match status" value="1"/>
</dbReference>
<keyword evidence="9" id="KW-0406">Ion transport</keyword>
<evidence type="ECO:0000256" key="1">
    <source>
        <dbReference type="ARBA" id="ARBA00004141"/>
    </source>
</evidence>
<dbReference type="GO" id="GO:0001508">
    <property type="term" value="P:action potential"/>
    <property type="evidence" value="ECO:0007669"/>
    <property type="project" value="TreeGrafter"/>
</dbReference>
<keyword evidence="5" id="KW-0631">Potassium channel</keyword>
<evidence type="ECO:0000256" key="7">
    <source>
        <dbReference type="ARBA" id="ARBA00022958"/>
    </source>
</evidence>
<gene>
    <name evidence="15" type="ORF">AMON00008_LOCUS15392</name>
</gene>
<keyword evidence="4 13" id="KW-0812">Transmembrane</keyword>
<keyword evidence="8 13" id="KW-1133">Transmembrane helix</keyword>
<reference evidence="15" key="1">
    <citation type="submission" date="2021-01" db="EMBL/GenBank/DDBJ databases">
        <authorList>
            <person name="Corre E."/>
            <person name="Pelletier E."/>
            <person name="Niang G."/>
            <person name="Scheremetjew M."/>
            <person name="Finn R."/>
            <person name="Kale V."/>
            <person name="Holt S."/>
            <person name="Cochrane G."/>
            <person name="Meng A."/>
            <person name="Brown T."/>
            <person name="Cohen L."/>
        </authorList>
    </citation>
    <scope>NUCLEOTIDE SEQUENCE</scope>
    <source>
        <strain evidence="15">CCMP3105</strain>
    </source>
</reference>
<evidence type="ECO:0000313" key="15">
    <source>
        <dbReference type="EMBL" id="CAE4575772.1"/>
    </source>
</evidence>
<evidence type="ECO:0000256" key="4">
    <source>
        <dbReference type="ARBA" id="ARBA00022692"/>
    </source>
</evidence>
<evidence type="ECO:0000256" key="13">
    <source>
        <dbReference type="SAM" id="Phobius"/>
    </source>
</evidence>
<evidence type="ECO:0000259" key="14">
    <source>
        <dbReference type="Pfam" id="PF00520"/>
    </source>
</evidence>
<evidence type="ECO:0000256" key="2">
    <source>
        <dbReference type="ARBA" id="ARBA00022448"/>
    </source>
</evidence>
<comment type="subcellular location">
    <subcellularLocation>
        <location evidence="1">Membrane</location>
        <topology evidence="1">Multi-pass membrane protein</topology>
    </subcellularLocation>
</comment>
<feature type="domain" description="Ion transport" evidence="14">
    <location>
        <begin position="155"/>
        <end position="412"/>
    </location>
</feature>
<evidence type="ECO:0000256" key="3">
    <source>
        <dbReference type="ARBA" id="ARBA00022538"/>
    </source>
</evidence>
<evidence type="ECO:0000256" key="11">
    <source>
        <dbReference type="ARBA" id="ARBA00023303"/>
    </source>
</evidence>
<keyword evidence="6" id="KW-0851">Voltage-gated channel</keyword>
<dbReference type="Gene3D" id="1.20.120.350">
    <property type="entry name" value="Voltage-gated potassium channels. Chain C"/>
    <property type="match status" value="1"/>
</dbReference>
<dbReference type="AlphaFoldDB" id="A0A7S4Q8H6"/>
<protein>
    <recommendedName>
        <fullName evidence="14">Ion transport domain-containing protein</fullName>
    </recommendedName>
</protein>
<evidence type="ECO:0000256" key="9">
    <source>
        <dbReference type="ARBA" id="ARBA00023065"/>
    </source>
</evidence>
<evidence type="ECO:0000256" key="5">
    <source>
        <dbReference type="ARBA" id="ARBA00022826"/>
    </source>
</evidence>
<dbReference type="EMBL" id="HBNR01023038">
    <property type="protein sequence ID" value="CAE4575772.1"/>
    <property type="molecule type" value="Transcribed_RNA"/>
</dbReference>
<dbReference type="GO" id="GO:0005249">
    <property type="term" value="F:voltage-gated potassium channel activity"/>
    <property type="evidence" value="ECO:0007669"/>
    <property type="project" value="InterPro"/>
</dbReference>
<dbReference type="GO" id="GO:0008076">
    <property type="term" value="C:voltage-gated potassium channel complex"/>
    <property type="evidence" value="ECO:0007669"/>
    <property type="project" value="InterPro"/>
</dbReference>
<keyword evidence="2" id="KW-0813">Transport</keyword>
<dbReference type="PANTHER" id="PTHR11537">
    <property type="entry name" value="VOLTAGE-GATED POTASSIUM CHANNEL"/>
    <property type="match status" value="1"/>
</dbReference>
<feature type="transmembrane region" description="Helical" evidence="13">
    <location>
        <begin position="151"/>
        <end position="173"/>
    </location>
</feature>
<feature type="transmembrane region" description="Helical" evidence="13">
    <location>
        <begin position="319"/>
        <end position="338"/>
    </location>
</feature>
<keyword evidence="11" id="KW-0407">Ion channel</keyword>
<dbReference type="InterPro" id="IPR028325">
    <property type="entry name" value="VG_K_chnl"/>
</dbReference>
<keyword evidence="10 13" id="KW-0472">Membrane</keyword>
<keyword evidence="7" id="KW-0630">Potassium</keyword>
<feature type="transmembrane region" description="Helical" evidence="13">
    <location>
        <begin position="262"/>
        <end position="284"/>
    </location>
</feature>
<evidence type="ECO:0000256" key="12">
    <source>
        <dbReference type="SAM" id="Coils"/>
    </source>
</evidence>
<evidence type="ECO:0000256" key="8">
    <source>
        <dbReference type="ARBA" id="ARBA00022989"/>
    </source>
</evidence>
<feature type="transmembrane region" description="Helical" evidence="13">
    <location>
        <begin position="382"/>
        <end position="403"/>
    </location>
</feature>
<dbReference type="PRINTS" id="PR00169">
    <property type="entry name" value="KCHANNEL"/>
</dbReference>
<dbReference type="InterPro" id="IPR027359">
    <property type="entry name" value="Volt_channel_dom_sf"/>
</dbReference>
<dbReference type="InterPro" id="IPR005821">
    <property type="entry name" value="Ion_trans_dom"/>
</dbReference>
<evidence type="ECO:0000256" key="10">
    <source>
        <dbReference type="ARBA" id="ARBA00023136"/>
    </source>
</evidence>
<keyword evidence="12" id="KW-0175">Coiled coil</keyword>
<evidence type="ECO:0000256" key="6">
    <source>
        <dbReference type="ARBA" id="ARBA00022882"/>
    </source>
</evidence>